<dbReference type="SUPFAM" id="SSF47203">
    <property type="entry name" value="Acyl-CoA dehydrogenase C-terminal domain-like"/>
    <property type="match status" value="1"/>
</dbReference>
<organism evidence="1">
    <name type="scientific">Strombidinopsis acuminata</name>
    <dbReference type="NCBI Taxonomy" id="141414"/>
    <lineage>
        <taxon>Eukaryota</taxon>
        <taxon>Sar</taxon>
        <taxon>Alveolata</taxon>
        <taxon>Ciliophora</taxon>
        <taxon>Intramacronucleata</taxon>
        <taxon>Spirotrichea</taxon>
        <taxon>Choreotrichia</taxon>
        <taxon>Choreotrichida</taxon>
        <taxon>Strombidinopsidae</taxon>
        <taxon>Strombidinopsis</taxon>
    </lineage>
</organism>
<dbReference type="AlphaFoldDB" id="A0A7S3SRA5"/>
<sequence length="124" mass="14118">MMLEVSLIQLEKCDHPTAKEVLKAAIRLNCIYVVKQHLGWYLTKGVISEEGAQELYEAWNQIVKDVIPHLNTILESWGTCKVTHLLPPISRDYLGFMDKGEYLNLDSAGEAFNWRATGVLRAKM</sequence>
<dbReference type="InterPro" id="IPR036250">
    <property type="entry name" value="AcylCo_DH-like_C"/>
</dbReference>
<proteinExistence type="predicted"/>
<dbReference type="EMBL" id="HBIQ01054820">
    <property type="protein sequence ID" value="CAE0562661.1"/>
    <property type="molecule type" value="Transcribed_RNA"/>
</dbReference>
<protein>
    <recommendedName>
        <fullName evidence="2">Acyl-CoA oxidase C-terminal domain-containing protein</fullName>
    </recommendedName>
</protein>
<evidence type="ECO:0000313" key="1">
    <source>
        <dbReference type="EMBL" id="CAE0562661.1"/>
    </source>
</evidence>
<dbReference type="Gene3D" id="1.20.140.10">
    <property type="entry name" value="Butyryl-CoA Dehydrogenase, subunit A, domain 3"/>
    <property type="match status" value="1"/>
</dbReference>
<gene>
    <name evidence="1" type="ORF">SACU0126_LOCUS17449</name>
</gene>
<name>A0A7S3SRA5_9SPIT</name>
<reference evidence="1" key="1">
    <citation type="submission" date="2021-01" db="EMBL/GenBank/DDBJ databases">
        <authorList>
            <person name="Corre E."/>
            <person name="Pelletier E."/>
            <person name="Niang G."/>
            <person name="Scheremetjew M."/>
            <person name="Finn R."/>
            <person name="Kale V."/>
            <person name="Holt S."/>
            <person name="Cochrane G."/>
            <person name="Meng A."/>
            <person name="Brown T."/>
            <person name="Cohen L."/>
        </authorList>
    </citation>
    <scope>NUCLEOTIDE SEQUENCE</scope>
    <source>
        <strain evidence="1">SPMC142</strain>
    </source>
</reference>
<dbReference type="GO" id="GO:0016627">
    <property type="term" value="F:oxidoreductase activity, acting on the CH-CH group of donors"/>
    <property type="evidence" value="ECO:0007669"/>
    <property type="project" value="InterPro"/>
</dbReference>
<evidence type="ECO:0008006" key="2">
    <source>
        <dbReference type="Google" id="ProtNLM"/>
    </source>
</evidence>
<accession>A0A7S3SRA5</accession>